<dbReference type="PANTHER" id="PTHR33067">
    <property type="entry name" value="RNA-DIRECTED DNA POLYMERASE-RELATED"/>
    <property type="match status" value="1"/>
</dbReference>
<feature type="domain" description="Reverse transcriptase/retrotransposon-derived protein RNase H-like" evidence="1">
    <location>
        <begin position="197"/>
        <end position="252"/>
    </location>
</feature>
<evidence type="ECO:0000313" key="3">
    <source>
        <dbReference type="Proteomes" id="UP000321947"/>
    </source>
</evidence>
<dbReference type="Pfam" id="PF17919">
    <property type="entry name" value="RT_RNaseH_2"/>
    <property type="match status" value="1"/>
</dbReference>
<dbReference type="Gene3D" id="2.40.70.10">
    <property type="entry name" value="Acid Proteases"/>
    <property type="match status" value="1"/>
</dbReference>
<dbReference type="Proteomes" id="UP000321947">
    <property type="component" value="Unassembled WGS sequence"/>
</dbReference>
<name>A0A5D3DQ91_CUCMM</name>
<evidence type="ECO:0000313" key="2">
    <source>
        <dbReference type="EMBL" id="TYK25836.1"/>
    </source>
</evidence>
<protein>
    <recommendedName>
        <fullName evidence="1">Reverse transcriptase/retrotransposon-derived protein RNase H-like domain-containing protein</fullName>
    </recommendedName>
</protein>
<proteinExistence type="predicted"/>
<accession>A0A5D3DQ91</accession>
<dbReference type="PANTHER" id="PTHR33067:SF39">
    <property type="entry name" value="TRANSCRIPTION FACTOR INTERACTOR AND REGULATOR CCHC(ZN) FAMILY"/>
    <property type="match status" value="1"/>
</dbReference>
<dbReference type="InterPro" id="IPR041577">
    <property type="entry name" value="RT_RNaseH_2"/>
</dbReference>
<dbReference type="InterPro" id="IPR043502">
    <property type="entry name" value="DNA/RNA_pol_sf"/>
</dbReference>
<organism evidence="2 3">
    <name type="scientific">Cucumis melo var. makuwa</name>
    <name type="common">Oriental melon</name>
    <dbReference type="NCBI Taxonomy" id="1194695"/>
    <lineage>
        <taxon>Eukaryota</taxon>
        <taxon>Viridiplantae</taxon>
        <taxon>Streptophyta</taxon>
        <taxon>Embryophyta</taxon>
        <taxon>Tracheophyta</taxon>
        <taxon>Spermatophyta</taxon>
        <taxon>Magnoliopsida</taxon>
        <taxon>eudicotyledons</taxon>
        <taxon>Gunneridae</taxon>
        <taxon>Pentapetalae</taxon>
        <taxon>rosids</taxon>
        <taxon>fabids</taxon>
        <taxon>Cucurbitales</taxon>
        <taxon>Cucurbitaceae</taxon>
        <taxon>Benincaseae</taxon>
        <taxon>Cucumis</taxon>
    </lineage>
</organism>
<dbReference type="CDD" id="cd00303">
    <property type="entry name" value="retropepsin_like"/>
    <property type="match status" value="1"/>
</dbReference>
<dbReference type="EMBL" id="SSTD01003661">
    <property type="protein sequence ID" value="TYK25836.1"/>
    <property type="molecule type" value="Genomic_DNA"/>
</dbReference>
<comment type="caution">
    <text evidence="2">The sequence shown here is derived from an EMBL/GenBank/DDBJ whole genome shotgun (WGS) entry which is preliminary data.</text>
</comment>
<dbReference type="SUPFAM" id="SSF56672">
    <property type="entry name" value="DNA/RNA polymerases"/>
    <property type="match status" value="1"/>
</dbReference>
<gene>
    <name evidence="2" type="ORF">E5676_scaffold436G00440</name>
</gene>
<evidence type="ECO:0000259" key="1">
    <source>
        <dbReference type="Pfam" id="PF17919"/>
    </source>
</evidence>
<dbReference type="AlphaFoldDB" id="A0A5D3DQ91"/>
<dbReference type="InterPro" id="IPR021109">
    <property type="entry name" value="Peptidase_aspartic_dom_sf"/>
</dbReference>
<sequence length="252" mass="28951">MIDLRSFTIPCSIGGMDLNRALCNLGTSINLMLLSIFKKLEIKVVQPTHMSLQFVDRSIAKPKGKFEDVLVKVDKFLFPIDFVILDYEVYREVNDEEVKFDIINTMKFPIDSENCNAIKSFGWDYYEEEIVNGSVQFNVFLERSVEGFIDDFLVFGDFFKECLGSLKERELCFGHKIFNGRLEVNPTKIDVVNVPNFKDTLTLVLILTTADWLQPFELMCDVRDVVVGTLLGQKKDKVIHPIYYASKTLNEA</sequence>
<reference evidence="2 3" key="1">
    <citation type="submission" date="2019-08" db="EMBL/GenBank/DDBJ databases">
        <title>Draft genome sequences of two oriental melons (Cucumis melo L. var makuwa).</title>
        <authorList>
            <person name="Kwon S.-Y."/>
        </authorList>
    </citation>
    <scope>NUCLEOTIDE SEQUENCE [LARGE SCALE GENOMIC DNA]</scope>
    <source>
        <strain evidence="3">cv. Chang Bougi</strain>
        <tissue evidence="2">Leaf</tissue>
    </source>
</reference>